<comment type="caution">
    <text evidence="1">The sequence shown here is derived from an EMBL/GenBank/DDBJ whole genome shotgun (WGS) entry which is preliminary data.</text>
</comment>
<dbReference type="AlphaFoldDB" id="A0A132NLF2"/>
<dbReference type="RefSeq" id="WP_158013246.1">
    <property type="nucleotide sequence ID" value="NZ_JYIK01000054.1"/>
</dbReference>
<dbReference type="Proteomes" id="UP000070598">
    <property type="component" value="Unassembled WGS sequence"/>
</dbReference>
<evidence type="ECO:0000313" key="2">
    <source>
        <dbReference type="Proteomes" id="UP000070598"/>
    </source>
</evidence>
<feature type="non-terminal residue" evidence="1">
    <location>
        <position position="89"/>
    </location>
</feature>
<organism evidence="1 2">
    <name type="scientific">Carbonactinospora thermoautotrophica</name>
    <dbReference type="NCBI Taxonomy" id="1469144"/>
    <lineage>
        <taxon>Bacteria</taxon>
        <taxon>Bacillati</taxon>
        <taxon>Actinomycetota</taxon>
        <taxon>Actinomycetes</taxon>
        <taxon>Kitasatosporales</taxon>
        <taxon>Carbonactinosporaceae</taxon>
        <taxon>Carbonactinospora</taxon>
    </lineage>
</organism>
<dbReference type="EMBL" id="JYIK01000054">
    <property type="protein sequence ID" value="KWX11019.1"/>
    <property type="molecule type" value="Genomic_DNA"/>
</dbReference>
<accession>A0A132NLF2</accession>
<reference evidence="2" key="1">
    <citation type="submission" date="2015-02" db="EMBL/GenBank/DDBJ databases">
        <title>Physiological reanalysis, assessment of diazotrophy, and genome sequences of multiple isolates of Streptomyces thermoautotrophicus.</title>
        <authorList>
            <person name="MacKellar D.C."/>
            <person name="Lieber L."/>
            <person name="Norman J."/>
            <person name="Bolger A."/>
            <person name="Tobin C."/>
            <person name="Murray J.W."/>
            <person name="Friesen M."/>
            <person name="Prell J."/>
        </authorList>
    </citation>
    <scope>NUCLEOTIDE SEQUENCE [LARGE SCALE GENOMIC DNA]</scope>
    <source>
        <strain evidence="2">UBT1</strain>
    </source>
</reference>
<sequence>MSGDFEISPESLRAASRGVRRCAEDFAAGLRASLQGMGGPPLALAGADNVPAGALARQLDDLTHVEAGGGGPNLMAMLSGGGGGAARLG</sequence>
<evidence type="ECO:0000313" key="1">
    <source>
        <dbReference type="EMBL" id="KWX11019.1"/>
    </source>
</evidence>
<gene>
    <name evidence="1" type="ORF">TR74_00200</name>
</gene>
<proteinExistence type="predicted"/>
<name>A0A132NLF2_9ACTN</name>
<protein>
    <submittedName>
        <fullName evidence="1">Uncharacterized protein</fullName>
    </submittedName>
</protein>